<comment type="caution">
    <text evidence="1">The sequence shown here is derived from an EMBL/GenBank/DDBJ whole genome shotgun (WGS) entry which is preliminary data.</text>
</comment>
<sequence length="58" mass="6642">MRVHLHAANISFAMPIAKMNQSNKSQSTAKFKKQGLPGKEIMVRDTYPSLFFCLLKWT</sequence>
<proteinExistence type="predicted"/>
<accession>A0A9Q0Z0V6</accession>
<protein>
    <submittedName>
        <fullName evidence="1">Uncharacterized protein</fullName>
    </submittedName>
</protein>
<dbReference type="EMBL" id="JAPFFM010000014">
    <property type="protein sequence ID" value="KAJ6717296.1"/>
    <property type="molecule type" value="Genomic_DNA"/>
</dbReference>
<name>A0A9Q0Z0V6_9ROSI</name>
<reference evidence="1" key="2">
    <citation type="journal article" date="2023" name="Int. J. Mol. Sci.">
        <title>De Novo Assembly and Annotation of 11 Diverse Shrub Willow (Salix) Genomes Reveals Novel Gene Organization in Sex-Linked Regions.</title>
        <authorList>
            <person name="Hyden B."/>
            <person name="Feng K."/>
            <person name="Yates T.B."/>
            <person name="Jawdy S."/>
            <person name="Cereghino C."/>
            <person name="Smart L.B."/>
            <person name="Muchero W."/>
        </authorList>
    </citation>
    <scope>NUCLEOTIDE SEQUENCE</scope>
    <source>
        <tissue evidence="1">Shoot tip</tissue>
    </source>
</reference>
<evidence type="ECO:0000313" key="2">
    <source>
        <dbReference type="Proteomes" id="UP001151752"/>
    </source>
</evidence>
<dbReference type="Proteomes" id="UP001151752">
    <property type="component" value="Chromosome 9"/>
</dbReference>
<keyword evidence="2" id="KW-1185">Reference proteome</keyword>
<gene>
    <name evidence="1" type="ORF">OIU74_009753</name>
</gene>
<evidence type="ECO:0000313" key="1">
    <source>
        <dbReference type="EMBL" id="KAJ6717296.1"/>
    </source>
</evidence>
<reference evidence="1" key="1">
    <citation type="submission" date="2022-11" db="EMBL/GenBank/DDBJ databases">
        <authorList>
            <person name="Hyden B.L."/>
            <person name="Feng K."/>
            <person name="Yates T."/>
            <person name="Jawdy S."/>
            <person name="Smart L.B."/>
            <person name="Muchero W."/>
        </authorList>
    </citation>
    <scope>NUCLEOTIDE SEQUENCE</scope>
    <source>
        <tissue evidence="1">Shoot tip</tissue>
    </source>
</reference>
<dbReference type="AlphaFoldDB" id="A0A9Q0Z0V6"/>
<organism evidence="1 2">
    <name type="scientific">Salix koriyanagi</name>
    <dbReference type="NCBI Taxonomy" id="2511006"/>
    <lineage>
        <taxon>Eukaryota</taxon>
        <taxon>Viridiplantae</taxon>
        <taxon>Streptophyta</taxon>
        <taxon>Embryophyta</taxon>
        <taxon>Tracheophyta</taxon>
        <taxon>Spermatophyta</taxon>
        <taxon>Magnoliopsida</taxon>
        <taxon>eudicotyledons</taxon>
        <taxon>Gunneridae</taxon>
        <taxon>Pentapetalae</taxon>
        <taxon>rosids</taxon>
        <taxon>fabids</taxon>
        <taxon>Malpighiales</taxon>
        <taxon>Salicaceae</taxon>
        <taxon>Saliceae</taxon>
        <taxon>Salix</taxon>
    </lineage>
</organism>